<keyword evidence="2" id="KW-0540">Nuclease</keyword>
<accession>A0A387BNF9</accession>
<evidence type="ECO:0000256" key="15">
    <source>
        <dbReference type="PROSITE-ProRule" id="PRU00560"/>
    </source>
</evidence>
<sequence length="1070" mass="113401">MPMRISTVVPFVVDCVEPIECVRTPVRVFARGDAAPCRTMSGQVRTMSVEPYSFASVQLDASQQAVLDLPLGQSAVVLGAPGTGKTSTVVELIAARVASGAIGPDEVLALCSSRTAATALRDRLSLRLGVATQGPRARTANSLAFSVVGEHAAGVGAPEPRLLTGAEQDQLLAEQLAGDVDDETIAWPEHLSADVRRLAGFRAELRELMERMVENRISAARLVELGCERGLAEWVAAGEFIARYQDTLDTLRPGFVTAAELLADAARLVASGEVSPGVRLLVVDDLQEFTRAGLDFLAALARRGVPVVAFGDPDVATTTFRGADPAAVAGFGARVGGGAPTLTLSTAHRQPAALREVTKRVTERVGTALAGAQRRAASVTDRVGLVQSIVAPSDAEQYATLARRLRELHLLDPRTPWSRMAVIVRSGRQVPELARALAVAEVPTRTTAAAGALRDDYAAKQLLTAVAVVLGITALDGAVATELLLGPLGGLDVVQLRKLRLALRHEELAGDGSRPGDALLAEALADPGALVTIEDMAPGRAARKLAQTLQTARGQARRGATIEELLWTLWDRSGLAATWSKQAARGGVVGGEANRDLDGVVALFAAAKRFVERSPGRPPGDFVTELLEAAVPEDTLAPRSLADAVLVCTPPAAVGLEFEVVAIAAVQEGTWPNVRLRGSLLHPQALGGAADSDVLDERTAVLHDELRMFALAVSRASSLVIVTASEGDDQQASPFLRLAEGEQVPIAGHPFTLRGLVGQLRRRLASVPADAAAAASLATLAEAGVAGADPAEWYGVLDPSVDGPLVDLDADLEATVAVSPSRMASFEQSPLKWFVDVMSGSSGGLATGVGTIMHAIMEVVAAEPEGDISVDRIWGDVERRWGELNLEPGWVERREKRRVQKMAQGLHDYLDEFEHSGATLLEAEGTFSLRLGQTVINGAIDRVERRPDGTVVIVDLKTGRQYPSGPEVPAHPQLGAYQLAYHDGALRDEGPLGGAKLVFIAPETTTTKKTFREIPQRAKTEAEFDEFRVRVHEAGRGMAGAEFIGVRSDNGRDGYDYRIHLVPEVSEADE</sequence>
<feature type="domain" description="UvrD-like helicase ATP-binding" evidence="16">
    <location>
        <begin position="58"/>
        <end position="351"/>
    </location>
</feature>
<dbReference type="InterPro" id="IPR014016">
    <property type="entry name" value="UvrD-like_ATP-bd"/>
</dbReference>
<dbReference type="InterPro" id="IPR013986">
    <property type="entry name" value="DExx_box_DNA_helicase_dom_sf"/>
</dbReference>
<dbReference type="GO" id="GO:0043138">
    <property type="term" value="F:3'-5' DNA helicase activity"/>
    <property type="evidence" value="ECO:0007669"/>
    <property type="project" value="UniProtKB-EC"/>
</dbReference>
<dbReference type="GO" id="GO:0033202">
    <property type="term" value="C:DNA helicase complex"/>
    <property type="evidence" value="ECO:0007669"/>
    <property type="project" value="TreeGrafter"/>
</dbReference>
<dbReference type="PANTHER" id="PTHR11070">
    <property type="entry name" value="UVRD / RECB / PCRA DNA HELICASE FAMILY MEMBER"/>
    <property type="match status" value="1"/>
</dbReference>
<dbReference type="SUPFAM" id="SSF52540">
    <property type="entry name" value="P-loop containing nucleoside triphosphate hydrolases"/>
    <property type="match status" value="1"/>
</dbReference>
<evidence type="ECO:0000256" key="13">
    <source>
        <dbReference type="ARBA" id="ARBA00034808"/>
    </source>
</evidence>
<evidence type="ECO:0000256" key="10">
    <source>
        <dbReference type="ARBA" id="ARBA00023204"/>
    </source>
</evidence>
<keyword evidence="5 15" id="KW-0378">Hydrolase</keyword>
<evidence type="ECO:0000313" key="18">
    <source>
        <dbReference type="EMBL" id="AYG02527.1"/>
    </source>
</evidence>
<dbReference type="Pfam" id="PF00580">
    <property type="entry name" value="UvrD-helicase"/>
    <property type="match status" value="1"/>
</dbReference>
<evidence type="ECO:0000256" key="1">
    <source>
        <dbReference type="ARBA" id="ARBA00009922"/>
    </source>
</evidence>
<evidence type="ECO:0000256" key="8">
    <source>
        <dbReference type="ARBA" id="ARBA00022840"/>
    </source>
</evidence>
<dbReference type="Gene3D" id="1.10.10.160">
    <property type="match status" value="1"/>
</dbReference>
<comment type="similarity">
    <text evidence="1">Belongs to the helicase family. UvrD subfamily.</text>
</comment>
<evidence type="ECO:0000256" key="4">
    <source>
        <dbReference type="ARBA" id="ARBA00022763"/>
    </source>
</evidence>
<comment type="catalytic activity">
    <reaction evidence="12">
        <text>Couples ATP hydrolysis with the unwinding of duplex DNA by translocating in the 3'-5' direction.</text>
        <dbReference type="EC" id="5.6.2.4"/>
    </reaction>
</comment>
<keyword evidence="19" id="KW-1185">Reference proteome</keyword>
<evidence type="ECO:0000256" key="14">
    <source>
        <dbReference type="ARBA" id="ARBA00048988"/>
    </source>
</evidence>
<keyword evidence="3 15" id="KW-0547">Nucleotide-binding</keyword>
<keyword evidence="10" id="KW-0234">DNA repair</keyword>
<dbReference type="GO" id="GO:0004527">
    <property type="term" value="F:exonuclease activity"/>
    <property type="evidence" value="ECO:0007669"/>
    <property type="project" value="UniProtKB-KW"/>
</dbReference>
<dbReference type="GO" id="GO:0005524">
    <property type="term" value="F:ATP binding"/>
    <property type="evidence" value="ECO:0007669"/>
    <property type="project" value="UniProtKB-UniRule"/>
</dbReference>
<dbReference type="Gene3D" id="3.90.320.10">
    <property type="match status" value="1"/>
</dbReference>
<evidence type="ECO:0000313" key="19">
    <source>
        <dbReference type="Proteomes" id="UP000275069"/>
    </source>
</evidence>
<dbReference type="EC" id="5.6.2.4" evidence="13"/>
<keyword evidence="6 15" id="KW-0347">Helicase</keyword>
<evidence type="ECO:0000259" key="17">
    <source>
        <dbReference type="PROSITE" id="PS51217"/>
    </source>
</evidence>
<organism evidence="18 19">
    <name type="scientific">Gryllotalpicola protaetiae</name>
    <dbReference type="NCBI Taxonomy" id="2419771"/>
    <lineage>
        <taxon>Bacteria</taxon>
        <taxon>Bacillati</taxon>
        <taxon>Actinomycetota</taxon>
        <taxon>Actinomycetes</taxon>
        <taxon>Micrococcales</taxon>
        <taxon>Microbacteriaceae</taxon>
        <taxon>Gryllotalpicola</taxon>
    </lineage>
</organism>
<dbReference type="GO" id="GO:0003677">
    <property type="term" value="F:DNA binding"/>
    <property type="evidence" value="ECO:0007669"/>
    <property type="project" value="UniProtKB-KW"/>
</dbReference>
<evidence type="ECO:0000256" key="6">
    <source>
        <dbReference type="ARBA" id="ARBA00022806"/>
    </source>
</evidence>
<dbReference type="PANTHER" id="PTHR11070:SF59">
    <property type="entry name" value="DNA 3'-5' HELICASE"/>
    <property type="match status" value="1"/>
</dbReference>
<dbReference type="OrthoDB" id="5240387at2"/>
<dbReference type="InterPro" id="IPR011604">
    <property type="entry name" value="PDDEXK-like_dom_sf"/>
</dbReference>
<name>A0A387BNF9_9MICO</name>
<evidence type="ECO:0000256" key="5">
    <source>
        <dbReference type="ARBA" id="ARBA00022801"/>
    </source>
</evidence>
<evidence type="ECO:0000256" key="11">
    <source>
        <dbReference type="ARBA" id="ARBA00023235"/>
    </source>
</evidence>
<proteinExistence type="inferred from homology"/>
<reference evidence="18 19" key="1">
    <citation type="submission" date="2018-09" db="EMBL/GenBank/DDBJ databases">
        <title>Genome sequencing of strain 2DFW10M-5.</title>
        <authorList>
            <person name="Heo J."/>
            <person name="Kim S.-J."/>
            <person name="Kwon S.-W."/>
        </authorList>
    </citation>
    <scope>NUCLEOTIDE SEQUENCE [LARGE SCALE GENOMIC DNA]</scope>
    <source>
        <strain evidence="18 19">2DFW10M-5</strain>
    </source>
</reference>
<feature type="binding site" evidence="15">
    <location>
        <begin position="79"/>
        <end position="86"/>
    </location>
    <ligand>
        <name>ATP</name>
        <dbReference type="ChEBI" id="CHEBI:30616"/>
    </ligand>
</feature>
<dbReference type="Proteomes" id="UP000275069">
    <property type="component" value="Chromosome"/>
</dbReference>
<evidence type="ECO:0000256" key="9">
    <source>
        <dbReference type="ARBA" id="ARBA00023125"/>
    </source>
</evidence>
<keyword evidence="8 15" id="KW-0067">ATP-binding</keyword>
<dbReference type="EMBL" id="CP032624">
    <property type="protein sequence ID" value="AYG02527.1"/>
    <property type="molecule type" value="Genomic_DNA"/>
</dbReference>
<evidence type="ECO:0000256" key="12">
    <source>
        <dbReference type="ARBA" id="ARBA00034617"/>
    </source>
</evidence>
<evidence type="ECO:0000259" key="16">
    <source>
        <dbReference type="PROSITE" id="PS51198"/>
    </source>
</evidence>
<dbReference type="Gene3D" id="1.10.486.10">
    <property type="entry name" value="PCRA, domain 4"/>
    <property type="match status" value="1"/>
</dbReference>
<evidence type="ECO:0000256" key="2">
    <source>
        <dbReference type="ARBA" id="ARBA00022722"/>
    </source>
</evidence>
<dbReference type="InterPro" id="IPR038726">
    <property type="entry name" value="PDDEXK_AddAB-type"/>
</dbReference>
<gene>
    <name evidence="18" type="ORF">D7I44_02630</name>
</gene>
<dbReference type="Pfam" id="PF12705">
    <property type="entry name" value="PDDEXK_1"/>
    <property type="match status" value="1"/>
</dbReference>
<dbReference type="PROSITE" id="PS51198">
    <property type="entry name" value="UVRD_HELICASE_ATP_BIND"/>
    <property type="match status" value="1"/>
</dbReference>
<keyword evidence="11" id="KW-0413">Isomerase</keyword>
<dbReference type="Gene3D" id="3.40.50.300">
    <property type="entry name" value="P-loop containing nucleotide triphosphate hydrolases"/>
    <property type="match status" value="2"/>
</dbReference>
<dbReference type="KEGG" id="gry:D7I44_02630"/>
<dbReference type="GO" id="GO:0000725">
    <property type="term" value="P:recombinational repair"/>
    <property type="evidence" value="ECO:0007669"/>
    <property type="project" value="TreeGrafter"/>
</dbReference>
<keyword evidence="9" id="KW-0238">DNA-binding</keyword>
<evidence type="ECO:0000256" key="3">
    <source>
        <dbReference type="ARBA" id="ARBA00022741"/>
    </source>
</evidence>
<dbReference type="AlphaFoldDB" id="A0A387BNF9"/>
<dbReference type="InterPro" id="IPR014017">
    <property type="entry name" value="DNA_helicase_UvrD-like_C"/>
</dbReference>
<keyword evidence="4" id="KW-0227">DNA damage</keyword>
<dbReference type="PROSITE" id="PS51217">
    <property type="entry name" value="UVRD_HELICASE_CTER"/>
    <property type="match status" value="1"/>
</dbReference>
<dbReference type="InterPro" id="IPR011335">
    <property type="entry name" value="Restrct_endonuc-II-like"/>
</dbReference>
<dbReference type="InterPro" id="IPR000212">
    <property type="entry name" value="DNA_helicase_UvrD/REP"/>
</dbReference>
<dbReference type="GO" id="GO:0005829">
    <property type="term" value="C:cytosol"/>
    <property type="evidence" value="ECO:0007669"/>
    <property type="project" value="TreeGrafter"/>
</dbReference>
<dbReference type="SUPFAM" id="SSF52980">
    <property type="entry name" value="Restriction endonuclease-like"/>
    <property type="match status" value="1"/>
</dbReference>
<evidence type="ECO:0000256" key="7">
    <source>
        <dbReference type="ARBA" id="ARBA00022839"/>
    </source>
</evidence>
<keyword evidence="7" id="KW-0269">Exonuclease</keyword>
<feature type="domain" description="UvrD-like helicase C-terminal" evidence="17">
    <location>
        <begin position="355"/>
        <end position="655"/>
    </location>
</feature>
<dbReference type="InterPro" id="IPR027417">
    <property type="entry name" value="P-loop_NTPase"/>
</dbReference>
<comment type="catalytic activity">
    <reaction evidence="14">
        <text>ATP + H2O = ADP + phosphate + H(+)</text>
        <dbReference type="Rhea" id="RHEA:13065"/>
        <dbReference type="ChEBI" id="CHEBI:15377"/>
        <dbReference type="ChEBI" id="CHEBI:15378"/>
        <dbReference type="ChEBI" id="CHEBI:30616"/>
        <dbReference type="ChEBI" id="CHEBI:43474"/>
        <dbReference type="ChEBI" id="CHEBI:456216"/>
        <dbReference type="EC" id="5.6.2.4"/>
    </reaction>
</comment>
<protein>
    <recommendedName>
        <fullName evidence="13">DNA 3'-5' helicase</fullName>
        <ecNumber evidence="13">5.6.2.4</ecNumber>
    </recommendedName>
</protein>